<evidence type="ECO:0000313" key="3">
    <source>
        <dbReference type="Proteomes" id="UP000295509"/>
    </source>
</evidence>
<reference evidence="2 3" key="1">
    <citation type="submission" date="2019-03" db="EMBL/GenBank/DDBJ databases">
        <title>Genomic Encyclopedia of Type Strains, Phase III (KMG-III): the genomes of soil and plant-associated and newly described type strains.</title>
        <authorList>
            <person name="Whitman W."/>
        </authorList>
    </citation>
    <scope>NUCLEOTIDE SEQUENCE [LARGE SCALE GENOMIC DNA]</scope>
    <source>
        <strain evidence="2 3">LMG 29544</strain>
    </source>
</reference>
<proteinExistence type="predicted"/>
<gene>
    <name evidence="2" type="ORF">BX592_11493</name>
</gene>
<keyword evidence="3" id="KW-1185">Reference proteome</keyword>
<comment type="caution">
    <text evidence="2">The sequence shown here is derived from an EMBL/GenBank/DDBJ whole genome shotgun (WGS) entry which is preliminary data.</text>
</comment>
<dbReference type="EMBL" id="SORE01000014">
    <property type="protein sequence ID" value="TDY45426.1"/>
    <property type="molecule type" value="Genomic_DNA"/>
</dbReference>
<evidence type="ECO:0000313" key="2">
    <source>
        <dbReference type="EMBL" id="TDY45426.1"/>
    </source>
</evidence>
<name>A0A4R8LMQ0_9BURK</name>
<feature type="compositionally biased region" description="Polar residues" evidence="1">
    <location>
        <begin position="414"/>
        <end position="434"/>
    </location>
</feature>
<dbReference type="Proteomes" id="UP000295509">
    <property type="component" value="Unassembled WGS sequence"/>
</dbReference>
<feature type="region of interest" description="Disordered" evidence="1">
    <location>
        <begin position="414"/>
        <end position="449"/>
    </location>
</feature>
<evidence type="ECO:0000256" key="1">
    <source>
        <dbReference type="SAM" id="MobiDB-lite"/>
    </source>
</evidence>
<dbReference type="RefSeq" id="WP_134193449.1">
    <property type="nucleotide sequence ID" value="NZ_JBHLUW010000001.1"/>
</dbReference>
<accession>A0A4R8LMQ0</accession>
<dbReference type="AlphaFoldDB" id="A0A4R8LMQ0"/>
<organism evidence="2 3">
    <name type="scientific">Paraburkholderia rhizosphaerae</name>
    <dbReference type="NCBI Taxonomy" id="480658"/>
    <lineage>
        <taxon>Bacteria</taxon>
        <taxon>Pseudomonadati</taxon>
        <taxon>Pseudomonadota</taxon>
        <taxon>Betaproteobacteria</taxon>
        <taxon>Burkholderiales</taxon>
        <taxon>Burkholderiaceae</taxon>
        <taxon>Paraburkholderia</taxon>
    </lineage>
</organism>
<dbReference type="OrthoDB" id="9801741at2"/>
<sequence length="853" mass="90995">MKWTVNPQNNIEETVWDNFGSISNLGIKFTYDTNNVTTGFLTADGKSQLSITVSAKFLDKNNQPMTGFSGQDLADALSLVYNDDQTPVSQTDESTMATTGNPLAYQWNGEYSIDSGTGVSQILFLVSAPSSQTGINKDIAAMFVQPGTSASPTVSSGHLTICPKADAFEDLGKISNLTISFDAYPTSTSRQIQADGSTQIAVTLSVTCLDASGNPLYQILPDNLPGVLDLIYYDSGTELTWTENPSPDIQGNPLFYTSHAASQTSASKDVDKLPVGNIGGSSDGTCYITYYVSAPASADGTTSQIAAKFSAHGVTSTTQSGSAYDKALTIVAISSAWWNLKDVTKLSISFTDYSSSKDKTIKADGLYQIAVTFSITCTDQDGQPLTGPTNNDLFGPASLIYYDQGNELQWTSSLTSSTPGNPLTYTSTPSSEYNPPQIKRRTTTAGDGQPGTYSATFYVSAPAASDGTKSVIAGKFTVGGQTYTTQAGSAFDCSLTITASAGEWWNLGSLTGLTCMFEDDTDSSQCAIYANGLNQVGVVVDVKCNDTDGLPLTGISNQALLDAISLVYDSDGMPLNSASDRGLGYTTTRNDYAVARFDVSASARKLTVRPSDNAPGEYSVIYYVFNTDPMDSTTITIAAQFEAGSINQTTRSNSGSFAKTLNIAVDPPRIYSASDFQMKYLDGADQGGNIDFQTKTGVSYTVKYYYLCPASSDSNAVLIKSASVRCTAPANGPDYNVMGINDDQMDHLDNAFCFGGNYPGNVHAQAWFLTLNDGTHSDPFWPASNDCIDVSSDQTDGPAFYTLHAPTNADYYDAGDSGYWVATVNFYDQYGNTGLVWVCTQNNVTSFFVMDPN</sequence>
<protein>
    <submittedName>
        <fullName evidence="2">Uncharacterized protein</fullName>
    </submittedName>
</protein>